<proteinExistence type="predicted"/>
<evidence type="ECO:0000313" key="3">
    <source>
        <dbReference type="EMBL" id="MEX6688262.1"/>
    </source>
</evidence>
<dbReference type="Gene3D" id="3.40.50.1820">
    <property type="entry name" value="alpha/beta hydrolase"/>
    <property type="match status" value="1"/>
</dbReference>
<dbReference type="InterPro" id="IPR029058">
    <property type="entry name" value="AB_hydrolase_fold"/>
</dbReference>
<dbReference type="InterPro" id="IPR050955">
    <property type="entry name" value="Plant_Biomass_Hydrol_Est"/>
</dbReference>
<dbReference type="InterPro" id="IPR000801">
    <property type="entry name" value="Esterase-like"/>
</dbReference>
<keyword evidence="4" id="KW-1185">Reference proteome</keyword>
<gene>
    <name evidence="3" type="ORF">QTN47_12185</name>
</gene>
<evidence type="ECO:0000256" key="2">
    <source>
        <dbReference type="SAM" id="SignalP"/>
    </source>
</evidence>
<dbReference type="GO" id="GO:0016787">
    <property type="term" value="F:hydrolase activity"/>
    <property type="evidence" value="ECO:0007669"/>
    <property type="project" value="UniProtKB-KW"/>
</dbReference>
<accession>A0ABV3ZEF8</accession>
<evidence type="ECO:0000256" key="1">
    <source>
        <dbReference type="ARBA" id="ARBA00022729"/>
    </source>
</evidence>
<sequence>MHRYLSSVCLFLVVSTSALAQQVFHFSEGLLVAAGSRYGREAIYTDLLAYKLYNGTLQTPAVNAVFDVTAKGDTLRWRSAKADTAHRFRTVDWGNIPRVNNPGNPGRVDRGGSYLYLTYNSPKEQAALLNIKGNSSLFFNGVPHTGDPYYSGWLYIPVQLKKGLNELYVRGSNVTADLIFPDKPVLLKAEDPTLPHIVIGQDNSKLKGALVVVNTSNKVLNNYQLKAIVGSKQQTVPVPAVPAMSTRKVSFDFDGSDVTVKGMNECRITLLDNGRAIDEANIKIESVNPGEQYSVTFTSNIDGSLQYYAVTPQTKDSVKEHNALFLSVHGAGVEAIGQAKAYRSKSWGTLVAATNRRPRGFNWEDWGRLDALEVLQNATNTFNPDPQHIYLTGHSMGGHGTWFLGATYPDKWAAIGACSGYPTLKAYGSADGVIPDSSNDPIEQVLLRASNQSDVPKLAFNYKPLGVYILHGDSDKVVPVMYARQMRKILGEFQSDFSYYEYPKGEHWFGDQSVDWKPMFDYFRWHALPPDSTVEKVDFTTSNPGISAKYHWVAIIQQQHPLKYSRIVLDRNKAKRLVSGTTENVRVLQIAMSDFKQGSSVDLKLDGQTLSYNAKGTNDTVYLLRQNDQWAFGTNPGVLQKGPHRYGTLKDAFNYRMVFVYSTKGTEAENTWSLNKAKYDAETWYYRGNGAIDIVADKDFSADKYVGRGVIIYGNATTNSAWGQLLNDCPIQVQRNKVTAGGNTWSGDDLSACFVWPLKNSPVTSVAVIAGSGIKGMNAANANQYFAGASGFPDFMIYKLDMLRDGSKGIQLAGFYDNEWKLTNNDAVSR</sequence>
<dbReference type="Proteomes" id="UP001560573">
    <property type="component" value="Unassembled WGS sequence"/>
</dbReference>
<dbReference type="PANTHER" id="PTHR43037:SF4">
    <property type="entry name" value="PEPTIDASE S9 PROLYL OLIGOPEPTIDASE CATALYTIC DOMAIN-CONTAINING PROTEIN"/>
    <property type="match status" value="1"/>
</dbReference>
<organism evidence="3 4">
    <name type="scientific">Danxiaibacter flavus</name>
    <dbReference type="NCBI Taxonomy" id="3049108"/>
    <lineage>
        <taxon>Bacteria</taxon>
        <taxon>Pseudomonadati</taxon>
        <taxon>Bacteroidota</taxon>
        <taxon>Chitinophagia</taxon>
        <taxon>Chitinophagales</taxon>
        <taxon>Chitinophagaceae</taxon>
        <taxon>Danxiaibacter</taxon>
    </lineage>
</organism>
<keyword evidence="1 2" id="KW-0732">Signal</keyword>
<protein>
    <submittedName>
        <fullName evidence="3">Alpha/beta hydrolase-fold protein</fullName>
    </submittedName>
</protein>
<dbReference type="PANTHER" id="PTHR43037">
    <property type="entry name" value="UNNAMED PRODUCT-RELATED"/>
    <property type="match status" value="1"/>
</dbReference>
<feature type="chain" id="PRO_5045218599" evidence="2">
    <location>
        <begin position="21"/>
        <end position="830"/>
    </location>
</feature>
<dbReference type="RefSeq" id="WP_369329671.1">
    <property type="nucleotide sequence ID" value="NZ_JAULBC010000003.1"/>
</dbReference>
<reference evidence="3 4" key="1">
    <citation type="submission" date="2023-07" db="EMBL/GenBank/DDBJ databases">
        <authorList>
            <person name="Lian W.-H."/>
        </authorList>
    </citation>
    <scope>NUCLEOTIDE SEQUENCE [LARGE SCALE GENOMIC DNA]</scope>
    <source>
        <strain evidence="3 4">SYSU DXS3180</strain>
    </source>
</reference>
<feature type="signal peptide" evidence="2">
    <location>
        <begin position="1"/>
        <end position="20"/>
    </location>
</feature>
<name>A0ABV3ZEF8_9BACT</name>
<dbReference type="EMBL" id="JAULBC010000003">
    <property type="protein sequence ID" value="MEX6688262.1"/>
    <property type="molecule type" value="Genomic_DNA"/>
</dbReference>
<evidence type="ECO:0000313" key="4">
    <source>
        <dbReference type="Proteomes" id="UP001560573"/>
    </source>
</evidence>
<comment type="caution">
    <text evidence="3">The sequence shown here is derived from an EMBL/GenBank/DDBJ whole genome shotgun (WGS) entry which is preliminary data.</text>
</comment>
<dbReference type="Pfam" id="PF00756">
    <property type="entry name" value="Esterase"/>
    <property type="match status" value="1"/>
</dbReference>
<keyword evidence="3" id="KW-0378">Hydrolase</keyword>
<dbReference type="SUPFAM" id="SSF53474">
    <property type="entry name" value="alpha/beta-Hydrolases"/>
    <property type="match status" value="2"/>
</dbReference>